<dbReference type="RefSeq" id="WP_106290398.1">
    <property type="nucleotide sequence ID" value="NZ_PVTH01000001.1"/>
</dbReference>
<sequence length="216" mass="24370">MGSDNVKSDPNGQKSDFAFLYDNAACGLIVFNLSGKIYQTNQTLRLWTGLEETQINGSTFSHLFDKGSQLYLQLFVYPLLKMHKEVKEINLTVETESQNFQCLLSAKVIENSAQDDKMLVHAAIFKVVDRKKFEDELLLKKKAAEQEKLQKEETLRKVASDQSHLVRAPLANILGLVALLEQAEMTEDSKELISMLKESANQLDMMVRGIVNKANT</sequence>
<accession>A0A2T0UB84</accession>
<comment type="caution">
    <text evidence="4">The sequence shown here is derived from an EMBL/GenBank/DDBJ whole genome shotgun (WGS) entry which is preliminary data.</text>
</comment>
<reference evidence="4 5" key="1">
    <citation type="submission" date="2018-03" db="EMBL/GenBank/DDBJ databases">
        <title>Genomic Encyclopedia of Type Strains, Phase III (KMG-III): the genomes of soil and plant-associated and newly described type strains.</title>
        <authorList>
            <person name="Whitman W."/>
        </authorList>
    </citation>
    <scope>NUCLEOTIDE SEQUENCE [LARGE SCALE GENOMIC DNA]</scope>
    <source>
        <strain evidence="4 5">CGMCC 1.9313</strain>
    </source>
</reference>
<proteinExistence type="predicted"/>
<evidence type="ECO:0000313" key="5">
    <source>
        <dbReference type="Proteomes" id="UP000238034"/>
    </source>
</evidence>
<dbReference type="EMBL" id="PVTH01000001">
    <property type="protein sequence ID" value="PRY55179.1"/>
    <property type="molecule type" value="Genomic_DNA"/>
</dbReference>
<evidence type="ECO:0000313" key="4">
    <source>
        <dbReference type="EMBL" id="PRY55179.1"/>
    </source>
</evidence>
<dbReference type="InterPro" id="IPR036097">
    <property type="entry name" value="HisK_dim/P_sf"/>
</dbReference>
<evidence type="ECO:0000256" key="3">
    <source>
        <dbReference type="SAM" id="Coils"/>
    </source>
</evidence>
<dbReference type="Proteomes" id="UP000238034">
    <property type="component" value="Unassembled WGS sequence"/>
</dbReference>
<keyword evidence="5" id="KW-1185">Reference proteome</keyword>
<dbReference type="Gene3D" id="1.10.287.130">
    <property type="match status" value="1"/>
</dbReference>
<dbReference type="OrthoDB" id="9124519at2"/>
<dbReference type="Gene3D" id="3.30.450.20">
    <property type="entry name" value="PAS domain"/>
    <property type="match status" value="1"/>
</dbReference>
<dbReference type="AlphaFoldDB" id="A0A2T0UB84"/>
<keyword evidence="3" id="KW-0175">Coiled coil</keyword>
<dbReference type="CDD" id="cd00082">
    <property type="entry name" value="HisKA"/>
    <property type="match status" value="1"/>
</dbReference>
<feature type="coiled-coil region" evidence="3">
    <location>
        <begin position="134"/>
        <end position="161"/>
    </location>
</feature>
<name>A0A2T0UB84_9SPHI</name>
<protein>
    <recommendedName>
        <fullName evidence="2">histidine kinase</fullName>
        <ecNumber evidence="2">2.7.13.3</ecNumber>
    </recommendedName>
</protein>
<dbReference type="EC" id="2.7.13.3" evidence="2"/>
<dbReference type="SUPFAM" id="SSF47384">
    <property type="entry name" value="Homodimeric domain of signal transducing histidine kinase"/>
    <property type="match status" value="1"/>
</dbReference>
<dbReference type="InterPro" id="IPR003661">
    <property type="entry name" value="HisK_dim/P_dom"/>
</dbReference>
<evidence type="ECO:0000256" key="1">
    <source>
        <dbReference type="ARBA" id="ARBA00000085"/>
    </source>
</evidence>
<comment type="catalytic activity">
    <reaction evidence="1">
        <text>ATP + protein L-histidine = ADP + protein N-phospho-L-histidine.</text>
        <dbReference type="EC" id="2.7.13.3"/>
    </reaction>
</comment>
<evidence type="ECO:0000256" key="2">
    <source>
        <dbReference type="ARBA" id="ARBA00012438"/>
    </source>
</evidence>
<organism evidence="4 5">
    <name type="scientific">Arcticibacter pallidicorallinus</name>
    <dbReference type="NCBI Taxonomy" id="1259464"/>
    <lineage>
        <taxon>Bacteria</taxon>
        <taxon>Pseudomonadati</taxon>
        <taxon>Bacteroidota</taxon>
        <taxon>Sphingobacteriia</taxon>
        <taxon>Sphingobacteriales</taxon>
        <taxon>Sphingobacteriaceae</taxon>
        <taxon>Arcticibacter</taxon>
    </lineage>
</organism>
<dbReference type="GO" id="GO:0000155">
    <property type="term" value="F:phosphorelay sensor kinase activity"/>
    <property type="evidence" value="ECO:0007669"/>
    <property type="project" value="InterPro"/>
</dbReference>
<gene>
    <name evidence="4" type="ORF">B0I27_101147</name>
</gene>